<dbReference type="CDD" id="cd00140">
    <property type="entry name" value="beta_clamp"/>
    <property type="match status" value="1"/>
</dbReference>
<comment type="subunit">
    <text evidence="10">Forms a ring-shaped head-to-tail homodimer around DNA.</text>
</comment>
<comment type="caution">
    <text evidence="11">The sequence shown here is derived from an EMBL/GenBank/DDBJ whole genome shotgun (WGS) entry which is preliminary data.</text>
</comment>
<dbReference type="GO" id="GO:0006271">
    <property type="term" value="P:DNA strand elongation involved in DNA replication"/>
    <property type="evidence" value="ECO:0007669"/>
    <property type="project" value="TreeGrafter"/>
</dbReference>
<evidence type="ECO:0000313" key="11">
    <source>
        <dbReference type="EMBL" id="MBF1130157.1"/>
    </source>
</evidence>
<gene>
    <name evidence="11" type="primary">dnaN</name>
    <name evidence="11" type="ORF">HXL70_09010</name>
</gene>
<evidence type="ECO:0000256" key="6">
    <source>
        <dbReference type="ARBA" id="ARBA00022695"/>
    </source>
</evidence>
<reference evidence="11" key="1">
    <citation type="submission" date="2020-04" db="EMBL/GenBank/DDBJ databases">
        <title>Deep metagenomics examines the oral microbiome during advanced dental caries in children, revealing novel taxa and co-occurrences with host molecules.</title>
        <authorList>
            <person name="Baker J.L."/>
            <person name="Morton J.T."/>
            <person name="Dinis M."/>
            <person name="Alvarez R."/>
            <person name="Tran N.C."/>
            <person name="Knight R."/>
            <person name="Edlund A."/>
        </authorList>
    </citation>
    <scope>NUCLEOTIDE SEQUENCE</scope>
    <source>
        <strain evidence="11">JCVI_32_bin.14</strain>
    </source>
</reference>
<dbReference type="Pfam" id="PF00712">
    <property type="entry name" value="DNA_pol3_beta"/>
    <property type="match status" value="1"/>
</dbReference>
<dbReference type="SMART" id="SM00480">
    <property type="entry name" value="POL3Bc"/>
    <property type="match status" value="1"/>
</dbReference>
<dbReference type="NCBIfam" id="TIGR00663">
    <property type="entry name" value="dnan"/>
    <property type="match status" value="1"/>
</dbReference>
<organism evidence="11 12">
    <name type="scientific">Dialister invisus</name>
    <dbReference type="NCBI Taxonomy" id="218538"/>
    <lineage>
        <taxon>Bacteria</taxon>
        <taxon>Bacillati</taxon>
        <taxon>Bacillota</taxon>
        <taxon>Negativicutes</taxon>
        <taxon>Veillonellales</taxon>
        <taxon>Veillonellaceae</taxon>
        <taxon>Dialister</taxon>
    </lineage>
</organism>
<dbReference type="InterPro" id="IPR001001">
    <property type="entry name" value="DNA_polIII_beta"/>
</dbReference>
<dbReference type="SUPFAM" id="SSF55979">
    <property type="entry name" value="DNA clamp"/>
    <property type="match status" value="3"/>
</dbReference>
<evidence type="ECO:0000256" key="9">
    <source>
        <dbReference type="ARBA" id="ARBA00023125"/>
    </source>
</evidence>
<dbReference type="GO" id="GO:0005737">
    <property type="term" value="C:cytoplasm"/>
    <property type="evidence" value="ECO:0007669"/>
    <property type="project" value="UniProtKB-SubCell"/>
</dbReference>
<keyword evidence="7 10" id="KW-0235">DNA replication</keyword>
<evidence type="ECO:0000256" key="4">
    <source>
        <dbReference type="ARBA" id="ARBA00022490"/>
    </source>
</evidence>
<comment type="similarity">
    <text evidence="2 10">Belongs to the beta sliding clamp family.</text>
</comment>
<dbReference type="PANTHER" id="PTHR30478:SF0">
    <property type="entry name" value="BETA SLIDING CLAMP"/>
    <property type="match status" value="1"/>
</dbReference>
<dbReference type="RefSeq" id="WP_022026572.1">
    <property type="nucleotide sequence ID" value="NZ_CATXWY010000009.1"/>
</dbReference>
<dbReference type="AlphaFoldDB" id="A0A6L6TTB7"/>
<dbReference type="GO" id="GO:0009360">
    <property type="term" value="C:DNA polymerase III complex"/>
    <property type="evidence" value="ECO:0007669"/>
    <property type="project" value="InterPro"/>
</dbReference>
<evidence type="ECO:0000256" key="1">
    <source>
        <dbReference type="ARBA" id="ARBA00004496"/>
    </source>
</evidence>
<dbReference type="EMBL" id="JABZMK010000111">
    <property type="protein sequence ID" value="MBF1130157.1"/>
    <property type="molecule type" value="Genomic_DNA"/>
</dbReference>
<evidence type="ECO:0000256" key="10">
    <source>
        <dbReference type="PIRNR" id="PIRNR000804"/>
    </source>
</evidence>
<dbReference type="InterPro" id="IPR022637">
    <property type="entry name" value="DNA_polIII_beta_cen"/>
</dbReference>
<comment type="subcellular location">
    <subcellularLocation>
        <location evidence="1 10">Cytoplasm</location>
    </subcellularLocation>
</comment>
<keyword evidence="9" id="KW-0238">DNA-binding</keyword>
<evidence type="ECO:0000256" key="5">
    <source>
        <dbReference type="ARBA" id="ARBA00022679"/>
    </source>
</evidence>
<dbReference type="InterPro" id="IPR046938">
    <property type="entry name" value="DNA_clamp_sf"/>
</dbReference>
<dbReference type="InterPro" id="IPR022634">
    <property type="entry name" value="DNA_polIII_beta_N"/>
</dbReference>
<sequence length="369" mass="41494">MKVTFQTQDLCRALERVQRAAQTKVTSNTNNGFFISAEDGKVEFQANDYSIGIRTFCEADVEERGSVLISAPHLLSTIKMMPSGPVVMEQKKGESTVFFKAGQYNSHFPTRDTAEFPLVTEIDHTFHVNMKCKDFAEMVNLVSFAASTDAKNPIFTGILCDINENVFTMAATNSHRLAAREISLEEIPTGKGNFIVSASVLQDVIRLLPVGEDDMMEISWASRHVAFSFGETYFLSNLINGVYPDYKRVFPSSFDLNATLDLKDFEEAVRFVSPISRDMSYKTINFKFENGTLEAFEEDPDIGRSETSIPAELDGADVKITFNCTYVEDILRHSKGEKIILHVKKNGPMVVEQEEDKAYRYVVTPMRGR</sequence>
<comment type="function">
    <text evidence="10">Confers DNA tethering and processivity to DNA polymerases and other proteins. Acts as a clamp, forming a ring around DNA (a reaction catalyzed by the clamp-loading complex) which diffuses in an ATP-independent manner freely and bidirectionally along dsDNA. Initially characterized for its ability to contact the catalytic subunit of DNA polymerase III (Pol III), a complex, multichain enzyme responsible for most of the replicative synthesis in bacteria; Pol III exhibits 3'-5' exonuclease proofreading activity. The beta chain is required for initiation of replication as well as for processivity of DNA replication.</text>
</comment>
<dbReference type="Pfam" id="PF02767">
    <property type="entry name" value="DNA_pol3_beta_2"/>
    <property type="match status" value="1"/>
</dbReference>
<dbReference type="GO" id="GO:0003887">
    <property type="term" value="F:DNA-directed DNA polymerase activity"/>
    <property type="evidence" value="ECO:0007669"/>
    <property type="project" value="UniProtKB-UniRule"/>
</dbReference>
<keyword evidence="5 10" id="KW-0808">Transferase</keyword>
<dbReference type="Gene3D" id="3.70.10.10">
    <property type="match status" value="1"/>
</dbReference>
<dbReference type="PIRSF" id="PIRSF000804">
    <property type="entry name" value="DNA_pol_III_b"/>
    <property type="match status" value="1"/>
</dbReference>
<keyword evidence="6 10" id="KW-0548">Nucleotidyltransferase</keyword>
<dbReference type="Pfam" id="PF02768">
    <property type="entry name" value="DNA_pol3_beta_3"/>
    <property type="match status" value="1"/>
</dbReference>
<dbReference type="InterPro" id="IPR022635">
    <property type="entry name" value="DNA_polIII_beta_C"/>
</dbReference>
<evidence type="ECO:0000256" key="7">
    <source>
        <dbReference type="ARBA" id="ARBA00022705"/>
    </source>
</evidence>
<keyword evidence="8 10" id="KW-0239">DNA-directed DNA polymerase</keyword>
<keyword evidence="4 10" id="KW-0963">Cytoplasm</keyword>
<dbReference type="Proteomes" id="UP000757890">
    <property type="component" value="Unassembled WGS sequence"/>
</dbReference>
<evidence type="ECO:0000256" key="3">
    <source>
        <dbReference type="ARBA" id="ARBA00021035"/>
    </source>
</evidence>
<evidence type="ECO:0000313" key="12">
    <source>
        <dbReference type="Proteomes" id="UP000757890"/>
    </source>
</evidence>
<protein>
    <recommendedName>
        <fullName evidence="3 10">Beta sliding clamp</fullName>
    </recommendedName>
</protein>
<dbReference type="GO" id="GO:0008408">
    <property type="term" value="F:3'-5' exonuclease activity"/>
    <property type="evidence" value="ECO:0007669"/>
    <property type="project" value="InterPro"/>
</dbReference>
<name>A0A6L6TTB7_9FIRM</name>
<dbReference type="Gene3D" id="3.10.150.10">
    <property type="entry name" value="DNA Polymerase III, subunit A, domain 2"/>
    <property type="match status" value="1"/>
</dbReference>
<dbReference type="PANTHER" id="PTHR30478">
    <property type="entry name" value="DNA POLYMERASE III SUBUNIT BETA"/>
    <property type="match status" value="1"/>
</dbReference>
<proteinExistence type="inferred from homology"/>
<evidence type="ECO:0000256" key="8">
    <source>
        <dbReference type="ARBA" id="ARBA00022932"/>
    </source>
</evidence>
<dbReference type="GO" id="GO:0003677">
    <property type="term" value="F:DNA binding"/>
    <property type="evidence" value="ECO:0007669"/>
    <property type="project" value="UniProtKB-UniRule"/>
</dbReference>
<evidence type="ECO:0000256" key="2">
    <source>
        <dbReference type="ARBA" id="ARBA00010752"/>
    </source>
</evidence>
<accession>A0A6L6TTB7</accession>